<evidence type="ECO:0000313" key="3">
    <source>
        <dbReference type="Proteomes" id="UP000807769"/>
    </source>
</evidence>
<organism evidence="2 3">
    <name type="scientific">Suillus subaureus</name>
    <dbReference type="NCBI Taxonomy" id="48587"/>
    <lineage>
        <taxon>Eukaryota</taxon>
        <taxon>Fungi</taxon>
        <taxon>Dikarya</taxon>
        <taxon>Basidiomycota</taxon>
        <taxon>Agaricomycotina</taxon>
        <taxon>Agaricomycetes</taxon>
        <taxon>Agaricomycetidae</taxon>
        <taxon>Boletales</taxon>
        <taxon>Suillineae</taxon>
        <taxon>Suillaceae</taxon>
        <taxon>Suillus</taxon>
    </lineage>
</organism>
<keyword evidence="1" id="KW-0732">Signal</keyword>
<evidence type="ECO:0000256" key="1">
    <source>
        <dbReference type="SAM" id="SignalP"/>
    </source>
</evidence>
<keyword evidence="3" id="KW-1185">Reference proteome</keyword>
<accession>A0A9P7JEP6</accession>
<evidence type="ECO:0000313" key="2">
    <source>
        <dbReference type="EMBL" id="KAG1818140.1"/>
    </source>
</evidence>
<dbReference type="GeneID" id="64629461"/>
<feature type="signal peptide" evidence="1">
    <location>
        <begin position="1"/>
        <end position="19"/>
    </location>
</feature>
<reference evidence="2" key="1">
    <citation type="journal article" date="2020" name="New Phytol.">
        <title>Comparative genomics reveals dynamic genome evolution in host specialist ectomycorrhizal fungi.</title>
        <authorList>
            <person name="Lofgren L.A."/>
            <person name="Nguyen N.H."/>
            <person name="Vilgalys R."/>
            <person name="Ruytinx J."/>
            <person name="Liao H.L."/>
            <person name="Branco S."/>
            <person name="Kuo A."/>
            <person name="LaButti K."/>
            <person name="Lipzen A."/>
            <person name="Andreopoulos W."/>
            <person name="Pangilinan J."/>
            <person name="Riley R."/>
            <person name="Hundley H."/>
            <person name="Na H."/>
            <person name="Barry K."/>
            <person name="Grigoriev I.V."/>
            <person name="Stajich J.E."/>
            <person name="Kennedy P.G."/>
        </authorList>
    </citation>
    <scope>NUCLEOTIDE SEQUENCE</scope>
    <source>
        <strain evidence="2">MN1</strain>
    </source>
</reference>
<dbReference type="Proteomes" id="UP000807769">
    <property type="component" value="Unassembled WGS sequence"/>
</dbReference>
<dbReference type="AlphaFoldDB" id="A0A9P7JEP6"/>
<sequence>MKLISLTAMIISAAVLVAAGGPCYTPGYWECGNLKDYNGGNAFLFYCSPPGYISNIQDCSCVNCCSSRWWAHQLHI</sequence>
<protein>
    <submittedName>
        <fullName evidence="2">Uncharacterized protein</fullName>
    </submittedName>
</protein>
<dbReference type="RefSeq" id="XP_041194200.1">
    <property type="nucleotide sequence ID" value="XM_041335444.1"/>
</dbReference>
<dbReference type="EMBL" id="JABBWG010000012">
    <property type="protein sequence ID" value="KAG1818140.1"/>
    <property type="molecule type" value="Genomic_DNA"/>
</dbReference>
<proteinExistence type="predicted"/>
<comment type="caution">
    <text evidence="2">The sequence shown here is derived from an EMBL/GenBank/DDBJ whole genome shotgun (WGS) entry which is preliminary data.</text>
</comment>
<name>A0A9P7JEP6_9AGAM</name>
<feature type="chain" id="PRO_5040191547" evidence="1">
    <location>
        <begin position="20"/>
        <end position="76"/>
    </location>
</feature>
<feature type="non-terminal residue" evidence="2">
    <location>
        <position position="1"/>
    </location>
</feature>
<gene>
    <name evidence="2" type="ORF">BJ212DRAFT_1348977</name>
</gene>
<dbReference type="OrthoDB" id="2606864at2759"/>